<sequence>MMSGSDILLATIHVITDWPIRDHMNQDFTQRSRTQSIAPIRERFRTQRAPNRGTVRSQGARTGS</sequence>
<organism evidence="2 3">
    <name type="scientific">Staurois parvus</name>
    <dbReference type="NCBI Taxonomy" id="386267"/>
    <lineage>
        <taxon>Eukaryota</taxon>
        <taxon>Metazoa</taxon>
        <taxon>Chordata</taxon>
        <taxon>Craniata</taxon>
        <taxon>Vertebrata</taxon>
        <taxon>Euteleostomi</taxon>
        <taxon>Amphibia</taxon>
        <taxon>Batrachia</taxon>
        <taxon>Anura</taxon>
        <taxon>Neobatrachia</taxon>
        <taxon>Ranoidea</taxon>
        <taxon>Ranidae</taxon>
        <taxon>Staurois</taxon>
    </lineage>
</organism>
<gene>
    <name evidence="2" type="ORF">SPARVUS_LOCUS11753061</name>
</gene>
<name>A0ABN9FC62_9NEOB</name>
<protein>
    <submittedName>
        <fullName evidence="2">Uncharacterized protein</fullName>
    </submittedName>
</protein>
<evidence type="ECO:0000313" key="3">
    <source>
        <dbReference type="Proteomes" id="UP001162483"/>
    </source>
</evidence>
<evidence type="ECO:0000313" key="2">
    <source>
        <dbReference type="EMBL" id="CAI9594582.1"/>
    </source>
</evidence>
<reference evidence="2" key="1">
    <citation type="submission" date="2023-05" db="EMBL/GenBank/DDBJ databases">
        <authorList>
            <person name="Stuckert A."/>
        </authorList>
    </citation>
    <scope>NUCLEOTIDE SEQUENCE</scope>
</reference>
<accession>A0ABN9FC62</accession>
<evidence type="ECO:0000256" key="1">
    <source>
        <dbReference type="SAM" id="MobiDB-lite"/>
    </source>
</evidence>
<comment type="caution">
    <text evidence="2">The sequence shown here is derived from an EMBL/GenBank/DDBJ whole genome shotgun (WGS) entry which is preliminary data.</text>
</comment>
<feature type="region of interest" description="Disordered" evidence="1">
    <location>
        <begin position="26"/>
        <end position="64"/>
    </location>
</feature>
<dbReference type="EMBL" id="CATNWA010016687">
    <property type="protein sequence ID" value="CAI9594582.1"/>
    <property type="molecule type" value="Genomic_DNA"/>
</dbReference>
<dbReference type="Proteomes" id="UP001162483">
    <property type="component" value="Unassembled WGS sequence"/>
</dbReference>
<keyword evidence="3" id="KW-1185">Reference proteome</keyword>
<feature type="compositionally biased region" description="Polar residues" evidence="1">
    <location>
        <begin position="26"/>
        <end position="37"/>
    </location>
</feature>
<feature type="compositionally biased region" description="Polar residues" evidence="1">
    <location>
        <begin position="54"/>
        <end position="64"/>
    </location>
</feature>
<proteinExistence type="predicted"/>